<evidence type="ECO:0000313" key="2">
    <source>
        <dbReference type="EMBL" id="KAK3905540.1"/>
    </source>
</evidence>
<reference evidence="2" key="2">
    <citation type="submission" date="2023-05" db="EMBL/GenBank/DDBJ databases">
        <authorList>
            <consortium name="Lawrence Berkeley National Laboratory"/>
            <person name="Steindorff A."/>
            <person name="Hensen N."/>
            <person name="Bonometti L."/>
            <person name="Westerberg I."/>
            <person name="Brannstrom I.O."/>
            <person name="Guillou S."/>
            <person name="Cros-Aarteil S."/>
            <person name="Calhoun S."/>
            <person name="Haridas S."/>
            <person name="Kuo A."/>
            <person name="Mondo S."/>
            <person name="Pangilinan J."/>
            <person name="Riley R."/>
            <person name="Labutti K."/>
            <person name="Andreopoulos B."/>
            <person name="Lipzen A."/>
            <person name="Chen C."/>
            <person name="Yanf M."/>
            <person name="Daum C."/>
            <person name="Ng V."/>
            <person name="Clum A."/>
            <person name="Ohm R."/>
            <person name="Martin F."/>
            <person name="Silar P."/>
            <person name="Natvig D."/>
            <person name="Lalanne C."/>
            <person name="Gautier V."/>
            <person name="Ament-Velasquez S.L."/>
            <person name="Kruys A."/>
            <person name="Hutchinson M.I."/>
            <person name="Powell A.J."/>
            <person name="Barry K."/>
            <person name="Miller A.N."/>
            <person name="Grigoriev I.V."/>
            <person name="Debuchy R."/>
            <person name="Gladieux P."/>
            <person name="Thoren M.H."/>
            <person name="Johannesson H."/>
        </authorList>
    </citation>
    <scope>NUCLEOTIDE SEQUENCE</scope>
    <source>
        <strain evidence="2">CBS 103.79</strain>
    </source>
</reference>
<dbReference type="EMBL" id="MU855354">
    <property type="protein sequence ID" value="KAK3905540.1"/>
    <property type="molecule type" value="Genomic_DNA"/>
</dbReference>
<organism evidence="2 3">
    <name type="scientific">Staphylotrichum tortipilum</name>
    <dbReference type="NCBI Taxonomy" id="2831512"/>
    <lineage>
        <taxon>Eukaryota</taxon>
        <taxon>Fungi</taxon>
        <taxon>Dikarya</taxon>
        <taxon>Ascomycota</taxon>
        <taxon>Pezizomycotina</taxon>
        <taxon>Sordariomycetes</taxon>
        <taxon>Sordariomycetidae</taxon>
        <taxon>Sordariales</taxon>
        <taxon>Chaetomiaceae</taxon>
        <taxon>Staphylotrichum</taxon>
    </lineage>
</organism>
<dbReference type="AlphaFoldDB" id="A0AAN6RWH2"/>
<comment type="caution">
    <text evidence="2">The sequence shown here is derived from an EMBL/GenBank/DDBJ whole genome shotgun (WGS) entry which is preliminary data.</text>
</comment>
<feature type="compositionally biased region" description="Gly residues" evidence="1">
    <location>
        <begin position="42"/>
        <end position="79"/>
    </location>
</feature>
<reference evidence="2" key="1">
    <citation type="journal article" date="2023" name="Mol. Phylogenet. Evol.">
        <title>Genome-scale phylogeny and comparative genomics of the fungal order Sordariales.</title>
        <authorList>
            <person name="Hensen N."/>
            <person name="Bonometti L."/>
            <person name="Westerberg I."/>
            <person name="Brannstrom I.O."/>
            <person name="Guillou S."/>
            <person name="Cros-Aarteil S."/>
            <person name="Calhoun S."/>
            <person name="Haridas S."/>
            <person name="Kuo A."/>
            <person name="Mondo S."/>
            <person name="Pangilinan J."/>
            <person name="Riley R."/>
            <person name="LaButti K."/>
            <person name="Andreopoulos B."/>
            <person name="Lipzen A."/>
            <person name="Chen C."/>
            <person name="Yan M."/>
            <person name="Daum C."/>
            <person name="Ng V."/>
            <person name="Clum A."/>
            <person name="Steindorff A."/>
            <person name="Ohm R.A."/>
            <person name="Martin F."/>
            <person name="Silar P."/>
            <person name="Natvig D.O."/>
            <person name="Lalanne C."/>
            <person name="Gautier V."/>
            <person name="Ament-Velasquez S.L."/>
            <person name="Kruys A."/>
            <person name="Hutchinson M.I."/>
            <person name="Powell A.J."/>
            <person name="Barry K."/>
            <person name="Miller A.N."/>
            <person name="Grigoriev I.V."/>
            <person name="Debuchy R."/>
            <person name="Gladieux P."/>
            <person name="Hiltunen Thoren M."/>
            <person name="Johannesson H."/>
        </authorList>
    </citation>
    <scope>NUCLEOTIDE SEQUENCE</scope>
    <source>
        <strain evidence="2">CBS 103.79</strain>
    </source>
</reference>
<accession>A0AAN6RWH2</accession>
<proteinExistence type="predicted"/>
<sequence>MGTHAEPVCRSGQQRAQLGWKPEPTFGGGGGLTDSTNSQNPFGGGGSGAAAGSGGSQNLFGGGSLAGTTLGGGGGGGSAGQSRLDEPRADGRAGIGQSSAAGCRGTNGGASVSPRVPCCRYRISFSGRAPGYLPQKRDGKLYQSPDGATFYIQCCSHGAQSVIKTLITANFGESWSNPYHTCKLSEDGGCGATNMHNYAFVVDPPTIESPDSAGALCSTKCPFAHGQLHVSSVGESFHMDCSQRHGTQVIFRDRHASLNVDYDVHGQICYYGKHQGEPTIDAPGFVSAHSLGCAGACSACSGGRCRTDPDPSAEPLDDRPFPQDGALSGPAAPELLFPALGGQIMDAGGARYRITRGVKYFGPAADQRWTLDECLQAYINTPGCNSINWLETDYHPSGVARCILRQCSPDPVVGNHIAGHKL</sequence>
<keyword evidence="3" id="KW-1185">Reference proteome</keyword>
<feature type="region of interest" description="Disordered" evidence="1">
    <location>
        <begin position="308"/>
        <end position="327"/>
    </location>
</feature>
<evidence type="ECO:0000313" key="3">
    <source>
        <dbReference type="Proteomes" id="UP001303889"/>
    </source>
</evidence>
<gene>
    <name evidence="2" type="ORF">C8A05DRAFT_41504</name>
</gene>
<evidence type="ECO:0000256" key="1">
    <source>
        <dbReference type="SAM" id="MobiDB-lite"/>
    </source>
</evidence>
<name>A0AAN6RWH2_9PEZI</name>
<protein>
    <submittedName>
        <fullName evidence="2">Uncharacterized protein</fullName>
    </submittedName>
</protein>
<dbReference type="Proteomes" id="UP001303889">
    <property type="component" value="Unassembled WGS sequence"/>
</dbReference>
<feature type="region of interest" description="Disordered" evidence="1">
    <location>
        <begin position="1"/>
        <end position="111"/>
    </location>
</feature>